<dbReference type="KEGG" id="nfi:NFIA_077440"/>
<dbReference type="RefSeq" id="XP_001259704.1">
    <property type="nucleotide sequence ID" value="XM_001259703.1"/>
</dbReference>
<evidence type="ECO:0008006" key="3">
    <source>
        <dbReference type="Google" id="ProtNLM"/>
    </source>
</evidence>
<dbReference type="AlphaFoldDB" id="A1DEK0"/>
<protein>
    <recommendedName>
        <fullName evidence="3">Aminoglycoside phosphotransferase domain-containing protein</fullName>
    </recommendedName>
</protein>
<name>A1DEK0_NEOFI</name>
<dbReference type="SUPFAM" id="SSF56112">
    <property type="entry name" value="Protein kinase-like (PK-like)"/>
    <property type="match status" value="1"/>
</dbReference>
<dbReference type="OMA" id="WKYIDER"/>
<dbReference type="EMBL" id="DS027696">
    <property type="protein sequence ID" value="EAW17807.1"/>
    <property type="molecule type" value="Genomic_DNA"/>
</dbReference>
<gene>
    <name evidence="1" type="ORF">NFIA_077440</name>
</gene>
<dbReference type="InterPro" id="IPR011009">
    <property type="entry name" value="Kinase-like_dom_sf"/>
</dbReference>
<dbReference type="VEuPathDB" id="FungiDB:NFIA_077440"/>
<dbReference type="HOGENOM" id="CLU_1215082_0_0_1"/>
<dbReference type="Proteomes" id="UP000006702">
    <property type="component" value="Unassembled WGS sequence"/>
</dbReference>
<reference evidence="2" key="1">
    <citation type="journal article" date="2008" name="PLoS Genet.">
        <title>Genomic islands in the pathogenic filamentous fungus Aspergillus fumigatus.</title>
        <authorList>
            <person name="Fedorova N.D."/>
            <person name="Khaldi N."/>
            <person name="Joardar V.S."/>
            <person name="Maiti R."/>
            <person name="Amedeo P."/>
            <person name="Anderson M.J."/>
            <person name="Crabtree J."/>
            <person name="Silva J.C."/>
            <person name="Badger J.H."/>
            <person name="Albarraq A."/>
            <person name="Angiuoli S."/>
            <person name="Bussey H."/>
            <person name="Bowyer P."/>
            <person name="Cotty P.J."/>
            <person name="Dyer P.S."/>
            <person name="Egan A."/>
            <person name="Galens K."/>
            <person name="Fraser-Liggett C.M."/>
            <person name="Haas B.J."/>
            <person name="Inman J.M."/>
            <person name="Kent R."/>
            <person name="Lemieux S."/>
            <person name="Malavazi I."/>
            <person name="Orvis J."/>
            <person name="Roemer T."/>
            <person name="Ronning C.M."/>
            <person name="Sundaram J.P."/>
            <person name="Sutton G."/>
            <person name="Turner G."/>
            <person name="Venter J.C."/>
            <person name="White O.R."/>
            <person name="Whitty B.R."/>
            <person name="Youngman P."/>
            <person name="Wolfe K.H."/>
            <person name="Goldman G.H."/>
            <person name="Wortman J.R."/>
            <person name="Jiang B."/>
            <person name="Denning D.W."/>
            <person name="Nierman W.C."/>
        </authorList>
    </citation>
    <scope>NUCLEOTIDE SEQUENCE [LARGE SCALE GENOMIC DNA]</scope>
    <source>
        <strain evidence="2">ATCC 1020 / DSM 3700 / CBS 544.65 / FGSC A1164 / JCM 1740 / NRRL 181 / WB 181</strain>
    </source>
</reference>
<keyword evidence="2" id="KW-1185">Reference proteome</keyword>
<proteinExistence type="predicted"/>
<dbReference type="PANTHER" id="PTHR21310:SF37">
    <property type="entry name" value="AMINOGLYCOSIDE PHOSPHOTRANSFERASE DOMAIN-CONTAINING PROTEIN"/>
    <property type="match status" value="1"/>
</dbReference>
<sequence>MSTGNLGIHWCSTRSIFIYHDEVQVHVLPLARGLLSQVSARASITALPLATATGTGFKYIRSIDGCALGTGDGKDAAKAVIERYIARCLFRKLSREISKEHCNGPFRLYCDDLRPDNILADSDLVVTRVLDWEFAYAAPVEFTYAAPWWLLLERPADWEPDLDEFLVRLVPRFCSFLDVLRDCGTRMIECGSLSESQRLLISMEKLFDLGLFWICLASRHSYMFDEIY</sequence>
<organism evidence="1 2">
    <name type="scientific">Neosartorya fischeri (strain ATCC 1020 / DSM 3700 / CBS 544.65 / FGSC A1164 / JCM 1740 / NRRL 181 / WB 181)</name>
    <name type="common">Aspergillus fischerianus</name>
    <dbReference type="NCBI Taxonomy" id="331117"/>
    <lineage>
        <taxon>Eukaryota</taxon>
        <taxon>Fungi</taxon>
        <taxon>Dikarya</taxon>
        <taxon>Ascomycota</taxon>
        <taxon>Pezizomycotina</taxon>
        <taxon>Eurotiomycetes</taxon>
        <taxon>Eurotiomycetidae</taxon>
        <taxon>Eurotiales</taxon>
        <taxon>Aspergillaceae</taxon>
        <taxon>Aspergillus</taxon>
        <taxon>Aspergillus subgen. Fumigati</taxon>
    </lineage>
</organism>
<dbReference type="GeneID" id="4586366"/>
<accession>A1DEK0</accession>
<dbReference type="OrthoDB" id="5412996at2759"/>
<dbReference type="InterPro" id="IPR051678">
    <property type="entry name" value="AGP_Transferase"/>
</dbReference>
<evidence type="ECO:0000313" key="1">
    <source>
        <dbReference type="EMBL" id="EAW17807.1"/>
    </source>
</evidence>
<evidence type="ECO:0000313" key="2">
    <source>
        <dbReference type="Proteomes" id="UP000006702"/>
    </source>
</evidence>
<dbReference type="eggNOG" id="ENOG502SKQE">
    <property type="taxonomic scope" value="Eukaryota"/>
</dbReference>
<dbReference type="PANTHER" id="PTHR21310">
    <property type="entry name" value="AMINOGLYCOSIDE PHOSPHOTRANSFERASE-RELATED-RELATED"/>
    <property type="match status" value="1"/>
</dbReference>